<evidence type="ECO:0000313" key="4">
    <source>
        <dbReference type="EMBL" id="GAA4746619.1"/>
    </source>
</evidence>
<dbReference type="Pfam" id="PF18911">
    <property type="entry name" value="PKD_4"/>
    <property type="match status" value="3"/>
</dbReference>
<dbReference type="Proteomes" id="UP001499882">
    <property type="component" value="Unassembled WGS sequence"/>
</dbReference>
<dbReference type="Gene3D" id="2.60.40.10">
    <property type="entry name" value="Immunoglobulins"/>
    <property type="match status" value="3"/>
</dbReference>
<feature type="domain" description="PKD" evidence="3">
    <location>
        <begin position="240"/>
        <end position="324"/>
    </location>
</feature>
<dbReference type="Gene3D" id="2.60.40.420">
    <property type="entry name" value="Cupredoxins - blue copper proteins"/>
    <property type="match status" value="1"/>
</dbReference>
<dbReference type="SUPFAM" id="SSF49299">
    <property type="entry name" value="PKD domain"/>
    <property type="match status" value="3"/>
</dbReference>
<comment type="caution">
    <text evidence="4">The sequence shown here is derived from an EMBL/GenBank/DDBJ whole genome shotgun (WGS) entry which is preliminary data.</text>
</comment>
<dbReference type="Pfam" id="PF00127">
    <property type="entry name" value="Copper-bind"/>
    <property type="match status" value="1"/>
</dbReference>
<dbReference type="PROSITE" id="PS50093">
    <property type="entry name" value="PKD"/>
    <property type="match status" value="3"/>
</dbReference>
<dbReference type="InterPro" id="IPR035986">
    <property type="entry name" value="PKD_dom_sf"/>
</dbReference>
<gene>
    <name evidence="4" type="ORF">GCM10023350_34230</name>
</gene>
<dbReference type="EMBL" id="BAABKN010000022">
    <property type="protein sequence ID" value="GAA4746619.1"/>
    <property type="molecule type" value="Genomic_DNA"/>
</dbReference>
<sequence>MSRPRHLRPYVVAVLLVVVGALVLGVTRMPERAAAAPAPDSLLTAAGGQTWLVDAIDDFRGNRWESVDTKSSQVTIQTGDSVEWRFDFAAQEHDLTSQDTGTAWEPPIAEYRVPGDEPVRYTFDKPGTYDYICSIHGTLMRGTVVVEEAGNQDPIASPVVDPTSGAAPLMTHFTANATDPDGDPLTYRWHFGNGEQATTAHAMHSYTVPGTYTATLEVSDGHGGLLQDEFAIAVSGGAAPVVTAAADPVAGLAPLTVVFSSAASDAQGGELDYHWDFGVTATSDDAADTADAEYTYVADGTYTATLTVTDGDGNAGTDAVEIVVGDGAALPEVAATATPATGVAPLGVAFSTAVATTGDFAPFADGSTTYPDLDGTARLVRGRGETAARIDVTGLKSGGAHLVHVHEQACSLGNGGAHFRFDEGLPFAEGNEIWLPFTSDASGRSGVVEKVRPMRAGAKAVSIVIHDPDNPAKRIGCADLGPGVADLTYRWDFGDGTSGVGSDPDHVYAAAGTYTATVTVGGPHAGHGAGHSVSRSVTVVVSGGPAADTTAPETSVVSGPSGTVRSAAAAFRFASSEAGSTFECRLDGRAWDRCSSGPTFRNLRDGGHDLQVRAVDGAGNADPTPAVRRWTADIDGPVIRGARPSGSLRDRTPTVRATVRDRYSPVRRGGLLLRVDGRVVDGVRYDATRSLVTWTPRRALGPGRHVVRLVAADALGNRSVTTWRFRIRR</sequence>
<keyword evidence="2" id="KW-0186">Copper</keyword>
<reference evidence="5" key="1">
    <citation type="journal article" date="2019" name="Int. J. Syst. Evol. Microbiol.">
        <title>The Global Catalogue of Microorganisms (GCM) 10K type strain sequencing project: providing services to taxonomists for standard genome sequencing and annotation.</title>
        <authorList>
            <consortium name="The Broad Institute Genomics Platform"/>
            <consortium name="The Broad Institute Genome Sequencing Center for Infectious Disease"/>
            <person name="Wu L."/>
            <person name="Ma J."/>
        </authorList>
    </citation>
    <scope>NUCLEOTIDE SEQUENCE [LARGE SCALE GENOMIC DNA]</scope>
    <source>
        <strain evidence="5">JCM 18532</strain>
    </source>
</reference>
<protein>
    <recommendedName>
        <fullName evidence="3">PKD domain-containing protein</fullName>
    </recommendedName>
</protein>
<proteinExistence type="predicted"/>
<feature type="domain" description="PKD" evidence="3">
    <location>
        <begin position="486"/>
        <end position="520"/>
    </location>
</feature>
<dbReference type="InterPro" id="IPR013783">
    <property type="entry name" value="Ig-like_fold"/>
</dbReference>
<evidence type="ECO:0000259" key="3">
    <source>
        <dbReference type="PROSITE" id="PS50093"/>
    </source>
</evidence>
<dbReference type="PANTHER" id="PTHR36842:SF1">
    <property type="entry name" value="PROTEIN TOLB"/>
    <property type="match status" value="1"/>
</dbReference>
<evidence type="ECO:0000313" key="5">
    <source>
        <dbReference type="Proteomes" id="UP001499882"/>
    </source>
</evidence>
<dbReference type="InterPro" id="IPR000601">
    <property type="entry name" value="PKD_dom"/>
</dbReference>
<dbReference type="CDD" id="cd00146">
    <property type="entry name" value="PKD"/>
    <property type="match status" value="3"/>
</dbReference>
<dbReference type="InterPro" id="IPR008972">
    <property type="entry name" value="Cupredoxin"/>
</dbReference>
<evidence type="ECO:0000256" key="2">
    <source>
        <dbReference type="ARBA" id="ARBA00023008"/>
    </source>
</evidence>
<dbReference type="RefSeq" id="WP_345528102.1">
    <property type="nucleotide sequence ID" value="NZ_BAABKN010000022.1"/>
</dbReference>
<dbReference type="SMART" id="SM00089">
    <property type="entry name" value="PKD"/>
    <property type="match status" value="3"/>
</dbReference>
<accession>A0ABP8Z4X8</accession>
<keyword evidence="5" id="KW-1185">Reference proteome</keyword>
<dbReference type="SUPFAM" id="SSF49503">
    <property type="entry name" value="Cupredoxins"/>
    <property type="match status" value="1"/>
</dbReference>
<keyword evidence="1" id="KW-0479">Metal-binding</keyword>
<organism evidence="4 5">
    <name type="scientific">Nocardioides endophyticus</name>
    <dbReference type="NCBI Taxonomy" id="1353775"/>
    <lineage>
        <taxon>Bacteria</taxon>
        <taxon>Bacillati</taxon>
        <taxon>Actinomycetota</taxon>
        <taxon>Actinomycetes</taxon>
        <taxon>Propionibacteriales</taxon>
        <taxon>Nocardioidaceae</taxon>
        <taxon>Nocardioides</taxon>
    </lineage>
</organism>
<evidence type="ECO:0000256" key="1">
    <source>
        <dbReference type="ARBA" id="ARBA00022723"/>
    </source>
</evidence>
<dbReference type="InterPro" id="IPR000923">
    <property type="entry name" value="BlueCu_1"/>
</dbReference>
<dbReference type="InterPro" id="IPR022409">
    <property type="entry name" value="PKD/Chitinase_dom"/>
</dbReference>
<feature type="domain" description="PKD" evidence="3">
    <location>
        <begin position="182"/>
        <end position="239"/>
    </location>
</feature>
<name>A0ABP8Z4X8_9ACTN</name>
<dbReference type="PANTHER" id="PTHR36842">
    <property type="entry name" value="PROTEIN TOLB HOMOLOG"/>
    <property type="match status" value="1"/>
</dbReference>